<evidence type="ECO:0000256" key="11">
    <source>
        <dbReference type="ARBA" id="ARBA00023242"/>
    </source>
</evidence>
<feature type="compositionally biased region" description="Polar residues" evidence="15">
    <location>
        <begin position="261"/>
        <end position="272"/>
    </location>
</feature>
<evidence type="ECO:0000256" key="2">
    <source>
        <dbReference type="ARBA" id="ARBA00004123"/>
    </source>
</evidence>
<comment type="catalytic activity">
    <reaction evidence="14">
        <text>L-lysyl(20)-[histone H4] + 3 S-adenosyl-L-methionine = N(6),N(6),N(6)-trimethyl-L-lysyl(20)-[histone H4] + 3 S-adenosyl-L-homocysteine + 3 H(+)</text>
        <dbReference type="Rhea" id="RHEA:64456"/>
        <dbReference type="Rhea" id="RHEA-COMP:15554"/>
        <dbReference type="Rhea" id="RHEA-COMP:15998"/>
        <dbReference type="ChEBI" id="CHEBI:15378"/>
        <dbReference type="ChEBI" id="CHEBI:29969"/>
        <dbReference type="ChEBI" id="CHEBI:57856"/>
        <dbReference type="ChEBI" id="CHEBI:59789"/>
        <dbReference type="ChEBI" id="CHEBI:61961"/>
        <dbReference type="EC" id="2.1.1.372"/>
    </reaction>
</comment>
<protein>
    <recommendedName>
        <fullName evidence="5">Histone-lysine N-methyltransferase SET9</fullName>
        <ecNumber evidence="12">2.1.1.372</ecNumber>
    </recommendedName>
    <alternativeName>
        <fullName evidence="4">Histone-lysine N-methyltransferase set9</fullName>
    </alternativeName>
    <alternativeName>
        <fullName evidence="13">SET domain protein 9</fullName>
    </alternativeName>
</protein>
<dbReference type="GO" id="GO:0032259">
    <property type="term" value="P:methylation"/>
    <property type="evidence" value="ECO:0007669"/>
    <property type="project" value="UniProtKB-KW"/>
</dbReference>
<feature type="region of interest" description="Disordered" evidence="15">
    <location>
        <begin position="254"/>
        <end position="274"/>
    </location>
</feature>
<evidence type="ECO:0000256" key="14">
    <source>
        <dbReference type="ARBA" id="ARBA00048081"/>
    </source>
</evidence>
<dbReference type="AlphaFoldDB" id="A0A177A4C2"/>
<evidence type="ECO:0000256" key="3">
    <source>
        <dbReference type="ARBA" id="ARBA00004286"/>
    </source>
</evidence>
<keyword evidence="9" id="KW-0949">S-adenosyl-L-methionine</keyword>
<sequence>MPPKCPSEKKHRLTLARLTSYDDILTDALVDHVYYWTTIRKNRNLYHASRGVREEDITPILQKMVIIGKDAEKAEAQLLQLPGLRKFLESLPPGKERDDFRKHMRRYVNIYLPDCPFEITSTNRYTVVTHEASVTARRLIKKGETVKYLCGVQVIMTKEEEADINQRRRDFSIVVSSRNKSASLFLGPARFANHDCGANAELMRTGAAGMEIIAVRDIEVGDEITVTYGDNYFGEDNCECLCKTCEDNLENGWGLEDDDGSSTPATKPSIEQPTVVIGSYSLRRRRSDFVDSSRTPSATPDLRPRVLKGTPKRSSKIAKEPTSPELSPSQQLMESNKKREWRDEALMAEQHTARKRQRTEGIIKKESIPARDLDGLYSTPESSRASSIFESRHDSAQMLPSHDSNLTDTTSVDEDTIIVRPMRKRSHSRLRKDVREQSSPTGVEADNLVSDAAITMAEFAGEIGAAVASITTTLGTTDSDALEPKSSRKLKRPSTKLLTKTLASTTKKRKYVKKRAPVVTDVDHAPEIRKPGDYVLTPLLLSQPASAWISCKICDEYFVQLDAYLTRSSCPRCERHSKLYGYQWPKTDKEGRNDSEERILDHRTIHRFIRPDEERSVRKRERSRGSTGSPEVSNISVETAQERPRPQRMINANNGLLCYID</sequence>
<dbReference type="PROSITE" id="PS50280">
    <property type="entry name" value="SET"/>
    <property type="match status" value="1"/>
</dbReference>
<name>A0A177A4C2_9PEZI</name>
<dbReference type="GO" id="GO:0005634">
    <property type="term" value="C:nucleus"/>
    <property type="evidence" value="ECO:0007669"/>
    <property type="project" value="UniProtKB-SubCell"/>
</dbReference>
<keyword evidence="11" id="KW-0539">Nucleus</keyword>
<dbReference type="EMBL" id="KV441401">
    <property type="protein sequence ID" value="OAF56967.1"/>
    <property type="molecule type" value="Genomic_DNA"/>
</dbReference>
<evidence type="ECO:0000256" key="5">
    <source>
        <dbReference type="ARBA" id="ARBA00015413"/>
    </source>
</evidence>
<evidence type="ECO:0000256" key="7">
    <source>
        <dbReference type="ARBA" id="ARBA00022603"/>
    </source>
</evidence>
<evidence type="ECO:0000256" key="13">
    <source>
        <dbReference type="ARBA" id="ARBA00030653"/>
    </source>
</evidence>
<keyword evidence="7 17" id="KW-0489">Methyltransferase</keyword>
<dbReference type="PANTHER" id="PTHR12977:SF4">
    <property type="entry name" value="HISTONE-LYSINE N-METHYLTRANSFERASE KMT5B"/>
    <property type="match status" value="1"/>
</dbReference>
<proteinExistence type="predicted"/>
<dbReference type="InterPro" id="IPR001214">
    <property type="entry name" value="SET_dom"/>
</dbReference>
<dbReference type="GO" id="GO:0140943">
    <property type="term" value="F:histone H4K20 trimethyltransferase activity"/>
    <property type="evidence" value="ECO:0007669"/>
    <property type="project" value="UniProtKB-EC"/>
</dbReference>
<feature type="compositionally biased region" description="Polar residues" evidence="15">
    <location>
        <begin position="627"/>
        <end position="639"/>
    </location>
</feature>
<dbReference type="Proteomes" id="UP000077154">
    <property type="component" value="Unassembled WGS sequence"/>
</dbReference>
<evidence type="ECO:0000256" key="9">
    <source>
        <dbReference type="ARBA" id="ARBA00022691"/>
    </source>
</evidence>
<reference evidence="17" key="1">
    <citation type="submission" date="2016-03" db="EMBL/GenBank/DDBJ databases">
        <title>Updated assembly of Pseudogymnoascus destructans, the fungus causing white-nose syndrome of bats.</title>
        <authorList>
            <person name="Palmer J.M."/>
            <person name="Drees K.P."/>
            <person name="Foster J.T."/>
            <person name="Lindner D.L."/>
        </authorList>
    </citation>
    <scope>NUCLEOTIDE SEQUENCE [LARGE SCALE GENOMIC DNA]</scope>
    <source>
        <strain evidence="17">20631-21</strain>
    </source>
</reference>
<feature type="region of interest" description="Disordered" evidence="15">
    <location>
        <begin position="287"/>
        <end position="338"/>
    </location>
</feature>
<evidence type="ECO:0000259" key="16">
    <source>
        <dbReference type="PROSITE" id="PS50280"/>
    </source>
</evidence>
<dbReference type="Gene3D" id="2.170.270.10">
    <property type="entry name" value="SET domain"/>
    <property type="match status" value="1"/>
</dbReference>
<evidence type="ECO:0000256" key="8">
    <source>
        <dbReference type="ARBA" id="ARBA00022679"/>
    </source>
</evidence>
<gene>
    <name evidence="17" type="primary">SET9</name>
    <name evidence="17" type="ORF">VC83_05863</name>
</gene>
<dbReference type="EC" id="2.1.1.372" evidence="12"/>
<evidence type="ECO:0000256" key="1">
    <source>
        <dbReference type="ARBA" id="ARBA00001984"/>
    </source>
</evidence>
<evidence type="ECO:0000256" key="4">
    <source>
        <dbReference type="ARBA" id="ARBA00014232"/>
    </source>
</evidence>
<organism evidence="17">
    <name type="scientific">Pseudogymnoascus destructans</name>
    <dbReference type="NCBI Taxonomy" id="655981"/>
    <lineage>
        <taxon>Eukaryota</taxon>
        <taxon>Fungi</taxon>
        <taxon>Dikarya</taxon>
        <taxon>Ascomycota</taxon>
        <taxon>Pezizomycotina</taxon>
        <taxon>Leotiomycetes</taxon>
        <taxon>Thelebolales</taxon>
        <taxon>Thelebolaceae</taxon>
        <taxon>Pseudogymnoascus</taxon>
    </lineage>
</organism>
<dbReference type="GO" id="GO:0005694">
    <property type="term" value="C:chromosome"/>
    <property type="evidence" value="ECO:0007669"/>
    <property type="project" value="UniProtKB-SubCell"/>
</dbReference>
<dbReference type="GeneID" id="36288927"/>
<comment type="subcellular location">
    <subcellularLocation>
        <location evidence="3">Chromosome</location>
    </subcellularLocation>
    <subcellularLocation>
        <location evidence="2">Nucleus</location>
    </subcellularLocation>
</comment>
<evidence type="ECO:0000256" key="10">
    <source>
        <dbReference type="ARBA" id="ARBA00022853"/>
    </source>
</evidence>
<dbReference type="InterPro" id="IPR041938">
    <property type="entry name" value="Hist-Lys_N-MTase_N"/>
</dbReference>
<dbReference type="OrthoDB" id="6627536at2759"/>
<keyword evidence="8 17" id="KW-0808">Transferase</keyword>
<comment type="function">
    <text evidence="1">Histone methyltransferase that trimethylates 'Lys-20' of histone H4 to form H4K20me3.</text>
</comment>
<dbReference type="SUPFAM" id="SSF82199">
    <property type="entry name" value="SET domain"/>
    <property type="match status" value="1"/>
</dbReference>
<keyword evidence="10" id="KW-0156">Chromatin regulator</keyword>
<keyword evidence="6" id="KW-0158">Chromosome</keyword>
<dbReference type="InterPro" id="IPR025783">
    <property type="entry name" value="Set9_fungi"/>
</dbReference>
<dbReference type="Gene3D" id="1.10.10.1700">
    <property type="entry name" value="Histone-lysine N-methyltransferase"/>
    <property type="match status" value="1"/>
</dbReference>
<dbReference type="Pfam" id="PF00856">
    <property type="entry name" value="SET"/>
    <property type="match status" value="1"/>
</dbReference>
<evidence type="ECO:0000313" key="17">
    <source>
        <dbReference type="EMBL" id="OAF56967.1"/>
    </source>
</evidence>
<evidence type="ECO:0000256" key="12">
    <source>
        <dbReference type="ARBA" id="ARBA00024057"/>
    </source>
</evidence>
<evidence type="ECO:0000256" key="15">
    <source>
        <dbReference type="SAM" id="MobiDB-lite"/>
    </source>
</evidence>
<dbReference type="PANTHER" id="PTHR12977">
    <property type="entry name" value="SUPPRESSOR OF VARIEGATION 4-20-RELATED"/>
    <property type="match status" value="1"/>
</dbReference>
<evidence type="ECO:0000256" key="6">
    <source>
        <dbReference type="ARBA" id="ARBA00022454"/>
    </source>
</evidence>
<feature type="region of interest" description="Disordered" evidence="15">
    <location>
        <begin position="611"/>
        <end position="648"/>
    </location>
</feature>
<dbReference type="RefSeq" id="XP_024322258.1">
    <property type="nucleotide sequence ID" value="XM_024469472.1"/>
</dbReference>
<dbReference type="SMART" id="SM00317">
    <property type="entry name" value="SET"/>
    <property type="match status" value="1"/>
</dbReference>
<feature type="domain" description="SET" evidence="16">
    <location>
        <begin position="115"/>
        <end position="229"/>
    </location>
</feature>
<dbReference type="CDD" id="cd10524">
    <property type="entry name" value="SET_Suv4-20-like"/>
    <property type="match status" value="1"/>
</dbReference>
<feature type="compositionally biased region" description="Polar residues" evidence="15">
    <location>
        <begin position="324"/>
        <end position="334"/>
    </location>
</feature>
<dbReference type="PROSITE" id="PS51567">
    <property type="entry name" value="SAM_MT43_SUVAR420_1"/>
    <property type="match status" value="1"/>
</dbReference>
<feature type="region of interest" description="Disordered" evidence="15">
    <location>
        <begin position="423"/>
        <end position="442"/>
    </location>
</feature>
<dbReference type="VEuPathDB" id="FungiDB:GMDG_07112"/>
<dbReference type="InterPro" id="IPR039977">
    <property type="entry name" value="Suv4-20/Set9"/>
</dbReference>
<dbReference type="eggNOG" id="KOG2589">
    <property type="taxonomic scope" value="Eukaryota"/>
</dbReference>
<accession>A0A177A4C2</accession>
<dbReference type="InterPro" id="IPR046341">
    <property type="entry name" value="SET_dom_sf"/>
</dbReference>